<evidence type="ECO:0008006" key="3">
    <source>
        <dbReference type="Google" id="ProtNLM"/>
    </source>
</evidence>
<keyword evidence="2" id="KW-1185">Reference proteome</keyword>
<dbReference type="EMBL" id="JAPDPJ010000074">
    <property type="protein sequence ID" value="MCW3788962.1"/>
    <property type="molecule type" value="Genomic_DNA"/>
</dbReference>
<evidence type="ECO:0000313" key="1">
    <source>
        <dbReference type="EMBL" id="MCW3788962.1"/>
    </source>
</evidence>
<dbReference type="SUPFAM" id="SSF55486">
    <property type="entry name" value="Metalloproteases ('zincins'), catalytic domain"/>
    <property type="match status" value="1"/>
</dbReference>
<reference evidence="1" key="1">
    <citation type="submission" date="2022-10" db="EMBL/GenBank/DDBJ databases">
        <authorList>
            <person name="Yu W.X."/>
        </authorList>
    </citation>
    <scope>NUCLEOTIDE SEQUENCE</scope>
    <source>
        <strain evidence="1">AAT</strain>
    </source>
</reference>
<dbReference type="RefSeq" id="WP_301192519.1">
    <property type="nucleotide sequence ID" value="NZ_JAPDPJ010000074.1"/>
</dbReference>
<dbReference type="InterPro" id="IPR024079">
    <property type="entry name" value="MetalloPept_cat_dom_sf"/>
</dbReference>
<comment type="caution">
    <text evidence="1">The sequence shown here is derived from an EMBL/GenBank/DDBJ whole genome shotgun (WGS) entry which is preliminary data.</text>
</comment>
<dbReference type="AlphaFoldDB" id="A0AAE3M8L0"/>
<dbReference type="Gene3D" id="3.40.390.10">
    <property type="entry name" value="Collagenase (Catalytic Domain)"/>
    <property type="match status" value="1"/>
</dbReference>
<dbReference type="Proteomes" id="UP001209229">
    <property type="component" value="Unassembled WGS sequence"/>
</dbReference>
<evidence type="ECO:0000313" key="2">
    <source>
        <dbReference type="Proteomes" id="UP001209229"/>
    </source>
</evidence>
<organism evidence="1 2">
    <name type="scientific">Plebeiibacterium sediminum</name>
    <dbReference type="NCBI Taxonomy" id="2992112"/>
    <lineage>
        <taxon>Bacteria</taxon>
        <taxon>Pseudomonadati</taxon>
        <taxon>Bacteroidota</taxon>
        <taxon>Bacteroidia</taxon>
        <taxon>Marinilabiliales</taxon>
        <taxon>Marinilabiliaceae</taxon>
        <taxon>Plebeiibacterium</taxon>
    </lineage>
</organism>
<accession>A0AAE3M8L0</accession>
<sequence length="283" mass="32336">MKKKRLVVILILSLLYGGCWLKVVAQESSCAIPEITSPPEQLNLDPFYTKYLQANGIPITSSDQVPDEALKKAWEIIYFMTNDLPDKVLKSMQEHGARVGVMSMHEGTTDIPEHAFLKNDTVTDWNKRARGLGGDLDIPLSTCAEENLLCYAKDKYQAEDITIHEFAHSIHIIGIEPIVKNFNKKLTKLLNKAMAKGKYANTYASTNIYEYWAEGVQNWFNVNKETEQADGVHNWVNTREDLKKYDPDFYDLLSKYFSDFQSSPSCHANVNKYKHEIESTNQE</sequence>
<gene>
    <name evidence="1" type="ORF">OM075_21020</name>
</gene>
<name>A0AAE3M8L0_9BACT</name>
<dbReference type="GO" id="GO:0008237">
    <property type="term" value="F:metallopeptidase activity"/>
    <property type="evidence" value="ECO:0007669"/>
    <property type="project" value="InterPro"/>
</dbReference>
<protein>
    <recommendedName>
        <fullName evidence="3">Glycoside hydrolase</fullName>
    </recommendedName>
</protein>
<proteinExistence type="predicted"/>